<name>A0A1R4KFX3_9ACTN</name>
<reference evidence="1 2" key="1">
    <citation type="submission" date="2017-02" db="EMBL/GenBank/DDBJ databases">
        <authorList>
            <person name="Peterson S.W."/>
        </authorList>
    </citation>
    <scope>NUCLEOTIDE SEQUENCE [LARGE SCALE GENOMIC DNA]</scope>
    <source>
        <strain evidence="1 2">LSP_Lj1</strain>
    </source>
</reference>
<accession>A0A1R4KFX3</accession>
<gene>
    <name evidence="1" type="ORF">FM114_14090</name>
</gene>
<organism evidence="1 2">
    <name type="scientific">Luteococcus japonicus LSP_Lj1</name>
    <dbReference type="NCBI Taxonomy" id="1255658"/>
    <lineage>
        <taxon>Bacteria</taxon>
        <taxon>Bacillati</taxon>
        <taxon>Actinomycetota</taxon>
        <taxon>Actinomycetes</taxon>
        <taxon>Propionibacteriales</taxon>
        <taxon>Propionibacteriaceae</taxon>
        <taxon>Luteococcus</taxon>
    </lineage>
</organism>
<proteinExistence type="predicted"/>
<dbReference type="AlphaFoldDB" id="A0A1R4KFX3"/>
<dbReference type="EMBL" id="FUKQ01000052">
    <property type="protein sequence ID" value="SJN43216.1"/>
    <property type="molecule type" value="Genomic_DNA"/>
</dbReference>
<evidence type="ECO:0000313" key="2">
    <source>
        <dbReference type="Proteomes" id="UP000188342"/>
    </source>
</evidence>
<dbReference type="Proteomes" id="UP000188342">
    <property type="component" value="Unassembled WGS sequence"/>
</dbReference>
<sequence>MTSKWHEPPSIWWMPRVAVGAMPCRLQTAEDFLAALDA</sequence>
<evidence type="ECO:0000313" key="1">
    <source>
        <dbReference type="EMBL" id="SJN43216.1"/>
    </source>
</evidence>
<protein>
    <submittedName>
        <fullName evidence="1">Uncharacterized protein</fullName>
    </submittedName>
</protein>
<keyword evidence="2" id="KW-1185">Reference proteome</keyword>